<comment type="caution">
    <text evidence="2">The sequence shown here is derived from an EMBL/GenBank/DDBJ whole genome shotgun (WGS) entry which is preliminary data.</text>
</comment>
<organism evidence="2 3">
    <name type="scientific">Cytobacillus eiseniae</name>
    <dbReference type="NCBI Taxonomy" id="762947"/>
    <lineage>
        <taxon>Bacteria</taxon>
        <taxon>Bacillati</taxon>
        <taxon>Bacillota</taxon>
        <taxon>Bacilli</taxon>
        <taxon>Bacillales</taxon>
        <taxon>Bacillaceae</taxon>
        <taxon>Cytobacillus</taxon>
    </lineage>
</organism>
<sequence>MSQIIQLSFTNYAIPNIIMSLEDLFILYGKEIAFPKREEKGIMKLVLMIMLAVAMFVLFFCGYFVGVIKEKYGKNWLGAVPITIAILMFNIIWAITELGKTDRWQ</sequence>
<feature type="transmembrane region" description="Helical" evidence="1">
    <location>
        <begin position="77"/>
        <end position="96"/>
    </location>
</feature>
<evidence type="ECO:0000313" key="2">
    <source>
        <dbReference type="EMBL" id="MBP2241229.1"/>
    </source>
</evidence>
<keyword evidence="3" id="KW-1185">Reference proteome</keyword>
<proteinExistence type="predicted"/>
<evidence type="ECO:0000256" key="1">
    <source>
        <dbReference type="SAM" id="Phobius"/>
    </source>
</evidence>
<keyword evidence="1" id="KW-1133">Transmembrane helix</keyword>
<protein>
    <submittedName>
        <fullName evidence="2">Uncharacterized protein</fullName>
    </submittedName>
</protein>
<reference evidence="2 3" key="1">
    <citation type="submission" date="2021-03" db="EMBL/GenBank/DDBJ databases">
        <title>Genomic Encyclopedia of Type Strains, Phase IV (KMG-IV): sequencing the most valuable type-strain genomes for metagenomic binning, comparative biology and taxonomic classification.</title>
        <authorList>
            <person name="Goeker M."/>
        </authorList>
    </citation>
    <scope>NUCLEOTIDE SEQUENCE [LARGE SCALE GENOMIC DNA]</scope>
    <source>
        <strain evidence="2 3">DSM 26675</strain>
    </source>
</reference>
<feature type="transmembrane region" description="Helical" evidence="1">
    <location>
        <begin position="41"/>
        <end position="65"/>
    </location>
</feature>
<evidence type="ECO:0000313" key="3">
    <source>
        <dbReference type="Proteomes" id="UP001519293"/>
    </source>
</evidence>
<name>A0ABS4RFX9_9BACI</name>
<dbReference type="Proteomes" id="UP001519293">
    <property type="component" value="Unassembled WGS sequence"/>
</dbReference>
<dbReference type="RefSeq" id="WP_245350038.1">
    <property type="nucleotide sequence ID" value="NZ_JAGIKZ010000008.1"/>
</dbReference>
<accession>A0ABS4RFX9</accession>
<gene>
    <name evidence="2" type="ORF">J2Z40_001791</name>
</gene>
<keyword evidence="1" id="KW-0812">Transmembrane</keyword>
<keyword evidence="1" id="KW-0472">Membrane</keyword>
<dbReference type="EMBL" id="JAGIKZ010000008">
    <property type="protein sequence ID" value="MBP2241229.1"/>
    <property type="molecule type" value="Genomic_DNA"/>
</dbReference>